<protein>
    <submittedName>
        <fullName evidence="2">Uncharacterized protein</fullName>
    </submittedName>
</protein>
<name>A0AAD6SGU2_9AGAR</name>
<dbReference type="AlphaFoldDB" id="A0AAD6SGU2"/>
<accession>A0AAD6SGU2</accession>
<evidence type="ECO:0000256" key="1">
    <source>
        <dbReference type="SAM" id="MobiDB-lite"/>
    </source>
</evidence>
<organism evidence="2 3">
    <name type="scientific">Mycena alexandri</name>
    <dbReference type="NCBI Taxonomy" id="1745969"/>
    <lineage>
        <taxon>Eukaryota</taxon>
        <taxon>Fungi</taxon>
        <taxon>Dikarya</taxon>
        <taxon>Basidiomycota</taxon>
        <taxon>Agaricomycotina</taxon>
        <taxon>Agaricomycetes</taxon>
        <taxon>Agaricomycetidae</taxon>
        <taxon>Agaricales</taxon>
        <taxon>Marasmiineae</taxon>
        <taxon>Mycenaceae</taxon>
        <taxon>Mycena</taxon>
    </lineage>
</organism>
<reference evidence="2" key="1">
    <citation type="submission" date="2023-03" db="EMBL/GenBank/DDBJ databases">
        <title>Massive genome expansion in bonnet fungi (Mycena s.s.) driven by repeated elements and novel gene families across ecological guilds.</title>
        <authorList>
            <consortium name="Lawrence Berkeley National Laboratory"/>
            <person name="Harder C.B."/>
            <person name="Miyauchi S."/>
            <person name="Viragh M."/>
            <person name="Kuo A."/>
            <person name="Thoen E."/>
            <person name="Andreopoulos B."/>
            <person name="Lu D."/>
            <person name="Skrede I."/>
            <person name="Drula E."/>
            <person name="Henrissat B."/>
            <person name="Morin E."/>
            <person name="Kohler A."/>
            <person name="Barry K."/>
            <person name="LaButti K."/>
            <person name="Morin E."/>
            <person name="Salamov A."/>
            <person name="Lipzen A."/>
            <person name="Mereny Z."/>
            <person name="Hegedus B."/>
            <person name="Baldrian P."/>
            <person name="Stursova M."/>
            <person name="Weitz H."/>
            <person name="Taylor A."/>
            <person name="Grigoriev I.V."/>
            <person name="Nagy L.G."/>
            <person name="Martin F."/>
            <person name="Kauserud H."/>
        </authorList>
    </citation>
    <scope>NUCLEOTIDE SEQUENCE</scope>
    <source>
        <strain evidence="2">CBHHK200</strain>
    </source>
</reference>
<proteinExistence type="predicted"/>
<feature type="compositionally biased region" description="Basic and acidic residues" evidence="1">
    <location>
        <begin position="88"/>
        <end position="97"/>
    </location>
</feature>
<evidence type="ECO:0000313" key="3">
    <source>
        <dbReference type="Proteomes" id="UP001218188"/>
    </source>
</evidence>
<feature type="region of interest" description="Disordered" evidence="1">
    <location>
        <begin position="70"/>
        <end position="156"/>
    </location>
</feature>
<sequence>MSKLCFGNFGTKIQRRVLGSLYLVFHYYIGRWSPARRLVGGRGRSGNARCFTLSCDVRGERERVCVGVRGDRPFRPLGFSAKQRRSPRREEAERETAEPGTQRPLRVREVETQSKPSVARNKQRRVGGGTKKSLEDEEELGGRRGRWQKGSREVAV</sequence>
<gene>
    <name evidence="2" type="ORF">C8F04DRAFT_1189532</name>
</gene>
<keyword evidence="3" id="KW-1185">Reference proteome</keyword>
<comment type="caution">
    <text evidence="2">The sequence shown here is derived from an EMBL/GenBank/DDBJ whole genome shotgun (WGS) entry which is preliminary data.</text>
</comment>
<dbReference type="EMBL" id="JARJCM010000124">
    <property type="protein sequence ID" value="KAJ7027403.1"/>
    <property type="molecule type" value="Genomic_DNA"/>
</dbReference>
<evidence type="ECO:0000313" key="2">
    <source>
        <dbReference type="EMBL" id="KAJ7027403.1"/>
    </source>
</evidence>
<dbReference type="Proteomes" id="UP001218188">
    <property type="component" value="Unassembled WGS sequence"/>
</dbReference>